<name>A0A9N7V5W0_PLEPL</name>
<evidence type="ECO:0000256" key="1">
    <source>
        <dbReference type="SAM" id="MobiDB-lite"/>
    </source>
</evidence>
<keyword evidence="3" id="KW-1185">Reference proteome</keyword>
<proteinExistence type="predicted"/>
<gene>
    <name evidence="2" type="ORF">PLEPLA_LOCUS32409</name>
</gene>
<feature type="region of interest" description="Disordered" evidence="1">
    <location>
        <begin position="1"/>
        <end position="53"/>
    </location>
</feature>
<accession>A0A9N7V5W0</accession>
<organism evidence="2 3">
    <name type="scientific">Pleuronectes platessa</name>
    <name type="common">European plaice</name>
    <dbReference type="NCBI Taxonomy" id="8262"/>
    <lineage>
        <taxon>Eukaryota</taxon>
        <taxon>Metazoa</taxon>
        <taxon>Chordata</taxon>
        <taxon>Craniata</taxon>
        <taxon>Vertebrata</taxon>
        <taxon>Euteleostomi</taxon>
        <taxon>Actinopterygii</taxon>
        <taxon>Neopterygii</taxon>
        <taxon>Teleostei</taxon>
        <taxon>Neoteleostei</taxon>
        <taxon>Acanthomorphata</taxon>
        <taxon>Carangaria</taxon>
        <taxon>Pleuronectiformes</taxon>
        <taxon>Pleuronectoidei</taxon>
        <taxon>Pleuronectidae</taxon>
        <taxon>Pleuronectes</taxon>
    </lineage>
</organism>
<dbReference type="Proteomes" id="UP001153269">
    <property type="component" value="Unassembled WGS sequence"/>
</dbReference>
<reference evidence="2" key="1">
    <citation type="submission" date="2020-03" db="EMBL/GenBank/DDBJ databases">
        <authorList>
            <person name="Weist P."/>
        </authorList>
    </citation>
    <scope>NUCLEOTIDE SEQUENCE</scope>
</reference>
<evidence type="ECO:0000313" key="3">
    <source>
        <dbReference type="Proteomes" id="UP001153269"/>
    </source>
</evidence>
<dbReference type="AlphaFoldDB" id="A0A9N7V5W0"/>
<evidence type="ECO:0000313" key="2">
    <source>
        <dbReference type="EMBL" id="CAB1444691.1"/>
    </source>
</evidence>
<comment type="caution">
    <text evidence="2">The sequence shown here is derived from an EMBL/GenBank/DDBJ whole genome shotgun (WGS) entry which is preliminary data.</text>
</comment>
<feature type="compositionally biased region" description="Basic and acidic residues" evidence="1">
    <location>
        <begin position="24"/>
        <end position="42"/>
    </location>
</feature>
<sequence length="127" mass="13973">MCQPCSASHPHGPRGHGATNSEPPVKHEKEERYPEKTLKKNESSGLRKRPLSPDLRWQGSIASLADTAVTWWEQHLTGCSTVNAAALRIMRLSFLTSACQHFKDEPTPVAGGMRTQTETLLSGEPLI</sequence>
<protein>
    <submittedName>
        <fullName evidence="2">Uncharacterized protein</fullName>
    </submittedName>
</protein>
<dbReference type="EMBL" id="CADEAL010003424">
    <property type="protein sequence ID" value="CAB1444691.1"/>
    <property type="molecule type" value="Genomic_DNA"/>
</dbReference>